<dbReference type="Proteomes" id="UP000183413">
    <property type="component" value="Unassembled WGS sequence"/>
</dbReference>
<dbReference type="RefSeq" id="WP_075022666.1">
    <property type="nucleotide sequence ID" value="NZ_FOVH01000010.1"/>
</dbReference>
<accession>A0A1I5L5W6</accession>
<evidence type="ECO:0000313" key="2">
    <source>
        <dbReference type="Proteomes" id="UP000183413"/>
    </source>
</evidence>
<dbReference type="InParanoid" id="A0A1I5L5W6"/>
<keyword evidence="2" id="KW-1185">Reference proteome</keyword>
<dbReference type="AlphaFoldDB" id="A0A1I5L5W6"/>
<name>A0A1I5L5W6_9ACTN</name>
<gene>
    <name evidence="1" type="ORF">SAMN04489713_110262</name>
</gene>
<dbReference type="STRING" id="1993.SAMN04489713_110262"/>
<proteinExistence type="predicted"/>
<evidence type="ECO:0000313" key="1">
    <source>
        <dbReference type="EMBL" id="SFO92598.1"/>
    </source>
</evidence>
<reference evidence="1 2" key="1">
    <citation type="submission" date="2016-10" db="EMBL/GenBank/DDBJ databases">
        <authorList>
            <person name="de Groot N.N."/>
        </authorList>
    </citation>
    <scope>NUCLEOTIDE SEQUENCE [LARGE SCALE GENOMIC DNA]</scope>
    <source>
        <strain evidence="1 2">DSM 43067</strain>
    </source>
</reference>
<protein>
    <recommendedName>
        <fullName evidence="3">Arsenate reductase</fullName>
    </recommendedName>
</protein>
<dbReference type="EMBL" id="FOVH01000010">
    <property type="protein sequence ID" value="SFO92598.1"/>
    <property type="molecule type" value="Genomic_DNA"/>
</dbReference>
<organism evidence="1 2">
    <name type="scientific">Actinomadura madurae</name>
    <dbReference type="NCBI Taxonomy" id="1993"/>
    <lineage>
        <taxon>Bacteria</taxon>
        <taxon>Bacillati</taxon>
        <taxon>Actinomycetota</taxon>
        <taxon>Actinomycetes</taxon>
        <taxon>Streptosporangiales</taxon>
        <taxon>Thermomonosporaceae</taxon>
        <taxon>Actinomadura</taxon>
    </lineage>
</organism>
<evidence type="ECO:0008006" key="3">
    <source>
        <dbReference type="Google" id="ProtNLM"/>
    </source>
</evidence>
<dbReference type="eggNOG" id="ENOG5033JHK">
    <property type="taxonomic scope" value="Bacteria"/>
</dbReference>
<sequence>MELHQVPAGQNDQGWAPQACTLPTAKRPLRVAEFDALFTEAVREVRPDGPGRVRLVLRPGPEVAGRAAELAARETGCCSFFTFTLTATGGELTLDVSAGDRHSGVLDALTSRATRMSAASPEARP</sequence>